<evidence type="ECO:0000313" key="5">
    <source>
        <dbReference type="EMBL" id="KJH70969.1"/>
    </source>
</evidence>
<dbReference type="RefSeq" id="WP_052672403.1">
    <property type="nucleotide sequence ID" value="NZ_CAWMDP010000001.1"/>
</dbReference>
<dbReference type="Proteomes" id="UP000032452">
    <property type="component" value="Unassembled WGS sequence"/>
</dbReference>
<dbReference type="Pfam" id="PF14332">
    <property type="entry name" value="DUF4388"/>
    <property type="match status" value="1"/>
</dbReference>
<evidence type="ECO:0000256" key="3">
    <source>
        <dbReference type="SAM" id="Coils"/>
    </source>
</evidence>
<dbReference type="PANTHER" id="PTHR44591">
    <property type="entry name" value="STRESS RESPONSE REGULATOR PROTEIN 1"/>
    <property type="match status" value="1"/>
</dbReference>
<dbReference type="PANTHER" id="PTHR44591:SF3">
    <property type="entry name" value="RESPONSE REGULATORY DOMAIN-CONTAINING PROTEIN"/>
    <property type="match status" value="1"/>
</dbReference>
<keyword evidence="1 2" id="KW-0597">Phosphoprotein</keyword>
<dbReference type="Gene3D" id="3.40.50.2300">
    <property type="match status" value="2"/>
</dbReference>
<dbReference type="PATRIC" id="fig|1618023.3.peg.103"/>
<keyword evidence="3" id="KW-0175">Coiled coil</keyword>
<dbReference type="CDD" id="cd17574">
    <property type="entry name" value="REC_OmpR"/>
    <property type="match status" value="1"/>
</dbReference>
<accession>A0A0D8ZR33</accession>
<feature type="modified residue" description="4-aspartylphosphate" evidence="2">
    <location>
        <position position="52"/>
    </location>
</feature>
<dbReference type="SUPFAM" id="SSF52172">
    <property type="entry name" value="CheY-like"/>
    <property type="match status" value="2"/>
</dbReference>
<dbReference type="InterPro" id="IPR025497">
    <property type="entry name" value="PatA-like_N"/>
</dbReference>
<evidence type="ECO:0000259" key="4">
    <source>
        <dbReference type="PROSITE" id="PS50110"/>
    </source>
</evidence>
<feature type="domain" description="Response regulatory" evidence="4">
    <location>
        <begin position="3"/>
        <end position="119"/>
    </location>
</feature>
<evidence type="ECO:0000256" key="2">
    <source>
        <dbReference type="PROSITE-ProRule" id="PRU00169"/>
    </source>
</evidence>
<name>A0A0D8ZR33_9CYAN</name>
<dbReference type="InterPro" id="IPR011006">
    <property type="entry name" value="CheY-like_superfamily"/>
</dbReference>
<feature type="domain" description="Response regulatory" evidence="4">
    <location>
        <begin position="397"/>
        <end position="511"/>
    </location>
</feature>
<dbReference type="STRING" id="1618023.UH38_15395"/>
<dbReference type="EMBL" id="JYON01000016">
    <property type="protein sequence ID" value="KJH70969.1"/>
    <property type="molecule type" value="Genomic_DNA"/>
</dbReference>
<evidence type="ECO:0000313" key="6">
    <source>
        <dbReference type="Proteomes" id="UP000032452"/>
    </source>
</evidence>
<sequence length="523" mass="58598">MTKILVIEDEQLVRENILDLLEAEGFDAIGAENGHVGVTWAWDRKPDLIICDVMMPELDGYEVLKLLRKEPITATIPFIFLTAKADKGDLRQGMQLGADDYLTKPFTASELLSAIATRLERQAANVRQSEKKLEELRQSLTNKPKYINTAVFDNQFAALKQSQFTGQLLVKGDPKEWSFYFYLGRILYATGGTHPMRRWQRNVSTYCPQIKLDKLNLPTELSGSAWEYQTLNLWLKQELINREQASQVIGAIVAEVLFDSMQAGQASYQIKPEAPLTAQLLLIDADVATLAARKSWQVWQNAKFSEISPNQAPIIKRPEDLQQKTSAAAYRQLTVLLNGQHSLRDLAVLMKRQVIEITSSLLPYIQSGVVELVDIVDLPSLIASPPSTPQLSFEQPLIACIDDSRLVCQTMEKIVTEAGYQFIAVEDPLRALATLLNRKPDLIFLDLVMPNLNGYEICARLRKIPSFSNTPIVILTSNIIDRVRAKVVGSSDYMSKPIKAESLLSTISKHLSCAVDEPQEIAL</sequence>
<dbReference type="SMART" id="SM00448">
    <property type="entry name" value="REC"/>
    <property type="match status" value="2"/>
</dbReference>
<dbReference type="InterPro" id="IPR001789">
    <property type="entry name" value="Sig_transdc_resp-reg_receiver"/>
</dbReference>
<comment type="caution">
    <text evidence="5">The sequence shown here is derived from an EMBL/GenBank/DDBJ whole genome shotgun (WGS) entry which is preliminary data.</text>
</comment>
<dbReference type="AlphaFoldDB" id="A0A0D8ZR33"/>
<dbReference type="Pfam" id="PF00072">
    <property type="entry name" value="Response_reg"/>
    <property type="match status" value="2"/>
</dbReference>
<feature type="modified residue" description="4-aspartylphosphate" evidence="2">
    <location>
        <position position="446"/>
    </location>
</feature>
<dbReference type="PROSITE" id="PS50110">
    <property type="entry name" value="RESPONSE_REGULATORY"/>
    <property type="match status" value="2"/>
</dbReference>
<gene>
    <name evidence="5" type="ORF">UH38_15395</name>
</gene>
<evidence type="ECO:0000256" key="1">
    <source>
        <dbReference type="ARBA" id="ARBA00022553"/>
    </source>
</evidence>
<dbReference type="GO" id="GO:0000160">
    <property type="term" value="P:phosphorelay signal transduction system"/>
    <property type="evidence" value="ECO:0007669"/>
    <property type="project" value="InterPro"/>
</dbReference>
<protein>
    <submittedName>
        <fullName evidence="5">Response regulator receiver protein</fullName>
    </submittedName>
</protein>
<reference evidence="5 6" key="1">
    <citation type="submission" date="2015-02" db="EMBL/GenBank/DDBJ databases">
        <title>Draft genome of a novel marine cyanobacterium (Chroococcales) isolated from South Atlantic Ocean.</title>
        <authorList>
            <person name="Rigonato J."/>
            <person name="Alvarenga D.O."/>
            <person name="Branco L.H."/>
            <person name="Varani A.M."/>
            <person name="Brandini F.P."/>
            <person name="Fiore M.F."/>
        </authorList>
    </citation>
    <scope>NUCLEOTIDE SEQUENCE [LARGE SCALE GENOMIC DNA]</scope>
    <source>
        <strain evidence="5 6">CENA595</strain>
    </source>
</reference>
<dbReference type="OrthoDB" id="417415at2"/>
<dbReference type="InterPro" id="IPR050595">
    <property type="entry name" value="Bact_response_regulator"/>
</dbReference>
<keyword evidence="6" id="KW-1185">Reference proteome</keyword>
<proteinExistence type="predicted"/>
<feature type="coiled-coil region" evidence="3">
    <location>
        <begin position="116"/>
        <end position="143"/>
    </location>
</feature>
<organism evidence="5 6">
    <name type="scientific">Aliterella atlantica CENA595</name>
    <dbReference type="NCBI Taxonomy" id="1618023"/>
    <lineage>
        <taxon>Bacteria</taxon>
        <taxon>Bacillati</taxon>
        <taxon>Cyanobacteriota</taxon>
        <taxon>Cyanophyceae</taxon>
        <taxon>Chroococcidiopsidales</taxon>
        <taxon>Aliterellaceae</taxon>
        <taxon>Aliterella</taxon>
    </lineage>
</organism>